<keyword evidence="5" id="KW-0677">Repeat</keyword>
<keyword evidence="8 10" id="KW-0472">Membrane</keyword>
<evidence type="ECO:0000259" key="12">
    <source>
        <dbReference type="PROSITE" id="PS51371"/>
    </source>
</evidence>
<dbReference type="Pfam" id="PF01595">
    <property type="entry name" value="CNNM"/>
    <property type="match status" value="1"/>
</dbReference>
<dbReference type="PANTHER" id="PTHR22777">
    <property type="entry name" value="HEMOLYSIN-RELATED"/>
    <property type="match status" value="1"/>
</dbReference>
<dbReference type="Gene3D" id="3.10.580.10">
    <property type="entry name" value="CBS-domain"/>
    <property type="match status" value="1"/>
</dbReference>
<dbReference type="SUPFAM" id="SSF54631">
    <property type="entry name" value="CBS-domain pair"/>
    <property type="match status" value="1"/>
</dbReference>
<keyword evidence="4 10" id="KW-0812">Transmembrane</keyword>
<dbReference type="EMBL" id="JBIUZV010000017">
    <property type="protein sequence ID" value="MFJ3048360.1"/>
    <property type="molecule type" value="Genomic_DNA"/>
</dbReference>
<accession>A0ABW8F4Y6</accession>
<evidence type="ECO:0000256" key="11">
    <source>
        <dbReference type="SAM" id="Phobius"/>
    </source>
</evidence>
<feature type="domain" description="CNNM transmembrane" evidence="13">
    <location>
        <begin position="2"/>
        <end position="201"/>
    </location>
</feature>
<evidence type="ECO:0000256" key="9">
    <source>
        <dbReference type="PROSITE-ProRule" id="PRU00703"/>
    </source>
</evidence>
<evidence type="ECO:0000313" key="15">
    <source>
        <dbReference type="Proteomes" id="UP001617427"/>
    </source>
</evidence>
<proteinExistence type="inferred from homology"/>
<dbReference type="InterPro" id="IPR005170">
    <property type="entry name" value="Transptr-assoc_dom"/>
</dbReference>
<evidence type="ECO:0000256" key="5">
    <source>
        <dbReference type="ARBA" id="ARBA00022737"/>
    </source>
</evidence>
<keyword evidence="7 9" id="KW-0129">CBS domain</keyword>
<dbReference type="SUPFAM" id="SSF56176">
    <property type="entry name" value="FAD-binding/transporter-associated domain-like"/>
    <property type="match status" value="1"/>
</dbReference>
<dbReference type="RefSeq" id="WP_402703340.1">
    <property type="nucleotide sequence ID" value="NZ_JBIUZV010000017.1"/>
</dbReference>
<dbReference type="PROSITE" id="PS51846">
    <property type="entry name" value="CNNM"/>
    <property type="match status" value="1"/>
</dbReference>
<name>A0ABW8F4Y6_9BURK</name>
<evidence type="ECO:0000256" key="7">
    <source>
        <dbReference type="ARBA" id="ARBA00023122"/>
    </source>
</evidence>
<evidence type="ECO:0000256" key="1">
    <source>
        <dbReference type="ARBA" id="ARBA00004651"/>
    </source>
</evidence>
<evidence type="ECO:0000256" key="4">
    <source>
        <dbReference type="ARBA" id="ARBA00022692"/>
    </source>
</evidence>
<dbReference type="InterPro" id="IPR002550">
    <property type="entry name" value="CNNM"/>
</dbReference>
<dbReference type="Gene3D" id="3.30.465.10">
    <property type="match status" value="1"/>
</dbReference>
<feature type="transmembrane region" description="Helical" evidence="11">
    <location>
        <begin position="62"/>
        <end position="89"/>
    </location>
</feature>
<dbReference type="InterPro" id="IPR000644">
    <property type="entry name" value="CBS_dom"/>
</dbReference>
<dbReference type="PROSITE" id="PS51371">
    <property type="entry name" value="CBS"/>
    <property type="match status" value="1"/>
</dbReference>
<organism evidence="14 15">
    <name type="scientific">Herbaspirillum chlorophenolicum</name>
    <dbReference type="NCBI Taxonomy" id="211589"/>
    <lineage>
        <taxon>Bacteria</taxon>
        <taxon>Pseudomonadati</taxon>
        <taxon>Pseudomonadota</taxon>
        <taxon>Betaproteobacteria</taxon>
        <taxon>Burkholderiales</taxon>
        <taxon>Oxalobacteraceae</taxon>
        <taxon>Herbaspirillum</taxon>
    </lineage>
</organism>
<evidence type="ECO:0000256" key="10">
    <source>
        <dbReference type="PROSITE-ProRule" id="PRU01193"/>
    </source>
</evidence>
<dbReference type="InterPro" id="IPR036318">
    <property type="entry name" value="FAD-bd_PCMH-like_sf"/>
</dbReference>
<feature type="transmembrane region" description="Helical" evidence="11">
    <location>
        <begin position="95"/>
        <end position="119"/>
    </location>
</feature>
<evidence type="ECO:0000256" key="2">
    <source>
        <dbReference type="ARBA" id="ARBA00006337"/>
    </source>
</evidence>
<evidence type="ECO:0000256" key="3">
    <source>
        <dbReference type="ARBA" id="ARBA00022475"/>
    </source>
</evidence>
<dbReference type="InterPro" id="IPR016169">
    <property type="entry name" value="FAD-bd_PCMH_sub2"/>
</dbReference>
<dbReference type="Pfam" id="PF00571">
    <property type="entry name" value="CBS"/>
    <property type="match status" value="1"/>
</dbReference>
<evidence type="ECO:0000259" key="13">
    <source>
        <dbReference type="PROSITE" id="PS51846"/>
    </source>
</evidence>
<keyword evidence="3" id="KW-1003">Cell membrane</keyword>
<keyword evidence="15" id="KW-1185">Reference proteome</keyword>
<evidence type="ECO:0000256" key="6">
    <source>
        <dbReference type="ARBA" id="ARBA00022989"/>
    </source>
</evidence>
<dbReference type="InterPro" id="IPR046342">
    <property type="entry name" value="CBS_dom_sf"/>
</dbReference>
<sequence length="438" mass="48429">MESVPIWVQLLALFVLILLSAFFSMTETALMAANRHRLRHLAKQGNRRAITILWLLDRTERLLSLVLIANTAINALATALVTAIAISAFGNHQRVITIATACVAGLLIIFAEIVPKVIGATYPERISLFTSFILKPLMRVAKPLIWFVNLFVSAVLKLLRIKVGARAREQRISPEELRSIVLEGGSFIPQKHKSILLNLFDLEKISVEDVMTPRAQVEALNLAAPIEDILSQLATCYHNKLPVFEGEINHIAGILHVRKAVSLFNHEDEITHEAIRELLSAPYYVPVETDVFTQLQYFQENHERLGIVVDEYGEVQGLVTLEDIIEEMIGEFTTSSPGSSAEGFGWGKDGACLLEGSTTLRDINKRLGLQLPLDGPKTINGLLLEYLRDIPEANVSLKIAGCVIEIVQVQNQAIRMVKLIAPRQNTSGNVGANGTPSR</sequence>
<dbReference type="PANTHER" id="PTHR22777:SF32">
    <property type="entry name" value="UPF0053 INNER MEMBRANE PROTEIN YFJD"/>
    <property type="match status" value="1"/>
</dbReference>
<evidence type="ECO:0000256" key="8">
    <source>
        <dbReference type="ARBA" id="ARBA00023136"/>
    </source>
</evidence>
<dbReference type="SMART" id="SM01091">
    <property type="entry name" value="CorC_HlyC"/>
    <property type="match status" value="1"/>
</dbReference>
<keyword evidence="6 10" id="KW-1133">Transmembrane helix</keyword>
<feature type="transmembrane region" description="Helical" evidence="11">
    <location>
        <begin position="6"/>
        <end position="33"/>
    </location>
</feature>
<gene>
    <name evidence="14" type="ORF">ACIPEN_21210</name>
</gene>
<dbReference type="CDD" id="cd04590">
    <property type="entry name" value="CBS_pair_CorC_HlyC_assoc"/>
    <property type="match status" value="1"/>
</dbReference>
<reference evidence="14 15" key="1">
    <citation type="submission" date="2024-10" db="EMBL/GenBank/DDBJ databases">
        <title>The Natural Products Discovery Center: Release of the First 8490 Sequenced Strains for Exploring Actinobacteria Biosynthetic Diversity.</title>
        <authorList>
            <person name="Kalkreuter E."/>
            <person name="Kautsar S.A."/>
            <person name="Yang D."/>
            <person name="Bader C.D."/>
            <person name="Teijaro C.N."/>
            <person name="Fluegel L."/>
            <person name="Davis C.M."/>
            <person name="Simpson J.R."/>
            <person name="Lauterbach L."/>
            <person name="Steele A.D."/>
            <person name="Gui C."/>
            <person name="Meng S."/>
            <person name="Li G."/>
            <person name="Viehrig K."/>
            <person name="Ye F."/>
            <person name="Su P."/>
            <person name="Kiefer A.F."/>
            <person name="Nichols A."/>
            <person name="Cepeda A.J."/>
            <person name="Yan W."/>
            <person name="Fan B."/>
            <person name="Jiang Y."/>
            <person name="Adhikari A."/>
            <person name="Zheng C.-J."/>
            <person name="Schuster L."/>
            <person name="Cowan T.M."/>
            <person name="Smanski M.J."/>
            <person name="Chevrette M.G."/>
            <person name="De Carvalho L.P.S."/>
            <person name="Shen B."/>
        </authorList>
    </citation>
    <scope>NUCLEOTIDE SEQUENCE [LARGE SCALE GENOMIC DNA]</scope>
    <source>
        <strain evidence="14 15">NPDC087045</strain>
    </source>
</reference>
<dbReference type="InterPro" id="IPR044751">
    <property type="entry name" value="Ion_transp-like_CBS"/>
</dbReference>
<feature type="domain" description="CBS" evidence="12">
    <location>
        <begin position="278"/>
        <end position="335"/>
    </location>
</feature>
<comment type="subcellular location">
    <subcellularLocation>
        <location evidence="1">Cell membrane</location>
        <topology evidence="1">Multi-pass membrane protein</topology>
    </subcellularLocation>
</comment>
<dbReference type="Proteomes" id="UP001617427">
    <property type="component" value="Unassembled WGS sequence"/>
</dbReference>
<comment type="similarity">
    <text evidence="2">Belongs to the UPF0053 family.</text>
</comment>
<comment type="caution">
    <text evidence="14">The sequence shown here is derived from an EMBL/GenBank/DDBJ whole genome shotgun (WGS) entry which is preliminary data.</text>
</comment>
<protein>
    <submittedName>
        <fullName evidence="14">HlyC/CorC family transporter</fullName>
    </submittedName>
</protein>
<evidence type="ECO:0000313" key="14">
    <source>
        <dbReference type="EMBL" id="MFJ3048360.1"/>
    </source>
</evidence>
<dbReference type="Pfam" id="PF03471">
    <property type="entry name" value="CorC_HlyC"/>
    <property type="match status" value="1"/>
</dbReference>